<dbReference type="AlphaFoldDB" id="A0A8S1V3N7"/>
<protein>
    <recommendedName>
        <fullName evidence="4">Transmembrane protein</fullName>
    </recommendedName>
</protein>
<evidence type="ECO:0000313" key="3">
    <source>
        <dbReference type="Proteomes" id="UP000683925"/>
    </source>
</evidence>
<sequence length="146" mass="17135">MVFLRINKQAYYKTILGGCASIGVMAIMMTIFITNFITFIQKEQLKVITISEYDDKVDQIAFNNSNFLFAVQIEQDNFIENPYFNITLNQKVYSRSQQGDLQKRTESIELVPCTLDRFNQIFAENNVNFHQQFQQLELQNFLCPSY</sequence>
<evidence type="ECO:0008006" key="4">
    <source>
        <dbReference type="Google" id="ProtNLM"/>
    </source>
</evidence>
<dbReference type="OMA" id="AYYKTIL"/>
<reference evidence="2" key="1">
    <citation type="submission" date="2021-01" db="EMBL/GenBank/DDBJ databases">
        <authorList>
            <consortium name="Genoscope - CEA"/>
            <person name="William W."/>
        </authorList>
    </citation>
    <scope>NUCLEOTIDE SEQUENCE</scope>
</reference>
<dbReference type="Proteomes" id="UP000683925">
    <property type="component" value="Unassembled WGS sequence"/>
</dbReference>
<dbReference type="PANTHER" id="PTHR31398">
    <property type="entry name" value="MEIOTIC NUCLEAR DIVISION PROTEIN 1 HOMOLOG"/>
    <property type="match status" value="1"/>
</dbReference>
<proteinExistence type="predicted"/>
<gene>
    <name evidence="2" type="ORF">POCTA_138.1.T0550132</name>
</gene>
<evidence type="ECO:0000313" key="2">
    <source>
        <dbReference type="EMBL" id="CAD8170349.1"/>
    </source>
</evidence>
<keyword evidence="1" id="KW-0812">Transmembrane</keyword>
<accession>A0A8S1V3N7</accession>
<organism evidence="2 3">
    <name type="scientific">Paramecium octaurelia</name>
    <dbReference type="NCBI Taxonomy" id="43137"/>
    <lineage>
        <taxon>Eukaryota</taxon>
        <taxon>Sar</taxon>
        <taxon>Alveolata</taxon>
        <taxon>Ciliophora</taxon>
        <taxon>Intramacronucleata</taxon>
        <taxon>Oligohymenophorea</taxon>
        <taxon>Peniculida</taxon>
        <taxon>Parameciidae</taxon>
        <taxon>Paramecium</taxon>
    </lineage>
</organism>
<dbReference type="EMBL" id="CAJJDP010000055">
    <property type="protein sequence ID" value="CAD8170349.1"/>
    <property type="molecule type" value="Genomic_DNA"/>
</dbReference>
<dbReference type="GO" id="GO:0007131">
    <property type="term" value="P:reciprocal meiotic recombination"/>
    <property type="evidence" value="ECO:0007669"/>
    <property type="project" value="TreeGrafter"/>
</dbReference>
<dbReference type="GO" id="GO:0005634">
    <property type="term" value="C:nucleus"/>
    <property type="evidence" value="ECO:0007669"/>
    <property type="project" value="TreeGrafter"/>
</dbReference>
<evidence type="ECO:0000256" key="1">
    <source>
        <dbReference type="SAM" id="Phobius"/>
    </source>
</evidence>
<keyword evidence="1" id="KW-0472">Membrane</keyword>
<keyword evidence="3" id="KW-1185">Reference proteome</keyword>
<name>A0A8S1V3N7_PAROT</name>
<comment type="caution">
    <text evidence="2">The sequence shown here is derived from an EMBL/GenBank/DDBJ whole genome shotgun (WGS) entry which is preliminary data.</text>
</comment>
<dbReference type="PANTHER" id="PTHR31398:SF0">
    <property type="entry name" value="MEIOTIC NUCLEAR DIVISION PROTEIN 1 HOMOLOG"/>
    <property type="match status" value="1"/>
</dbReference>
<keyword evidence="1" id="KW-1133">Transmembrane helix</keyword>
<feature type="transmembrane region" description="Helical" evidence="1">
    <location>
        <begin position="15"/>
        <end position="40"/>
    </location>
</feature>